<reference evidence="3" key="1">
    <citation type="submission" date="2021-12" db="EMBL/GenBank/DDBJ databases">
        <authorList>
            <person name="Martin H S."/>
        </authorList>
    </citation>
    <scope>NUCLEOTIDE SEQUENCE</scope>
</reference>
<proteinExistence type="predicted"/>
<gene>
    <name evidence="3" type="ORF">BINO364_LOCUS15330</name>
</gene>
<evidence type="ECO:0000313" key="3">
    <source>
        <dbReference type="EMBL" id="CAH0730335.1"/>
    </source>
</evidence>
<evidence type="ECO:0000259" key="2">
    <source>
        <dbReference type="Pfam" id="PF14318"/>
    </source>
</evidence>
<dbReference type="InterPro" id="IPR014023">
    <property type="entry name" value="Mononeg_RNA_pol_cat"/>
</dbReference>
<dbReference type="EMBL" id="OV170228">
    <property type="protein sequence ID" value="CAH0730335.1"/>
    <property type="molecule type" value="Genomic_DNA"/>
</dbReference>
<evidence type="ECO:0000313" key="4">
    <source>
        <dbReference type="Proteomes" id="UP000838878"/>
    </source>
</evidence>
<keyword evidence="4" id="KW-1185">Reference proteome</keyword>
<accession>A0A8J9YKS8</accession>
<dbReference type="GO" id="GO:0005524">
    <property type="term" value="F:ATP binding"/>
    <property type="evidence" value="ECO:0007669"/>
    <property type="project" value="InterPro"/>
</dbReference>
<name>A0A8J9YKS8_9NEOP</name>
<protein>
    <submittedName>
        <fullName evidence="3">Uncharacterized protein</fullName>
    </submittedName>
</protein>
<organism evidence="3 4">
    <name type="scientific">Brenthis ino</name>
    <name type="common">lesser marbled fritillary</name>
    <dbReference type="NCBI Taxonomy" id="405034"/>
    <lineage>
        <taxon>Eukaryota</taxon>
        <taxon>Metazoa</taxon>
        <taxon>Ecdysozoa</taxon>
        <taxon>Arthropoda</taxon>
        <taxon>Hexapoda</taxon>
        <taxon>Insecta</taxon>
        <taxon>Pterygota</taxon>
        <taxon>Neoptera</taxon>
        <taxon>Endopterygota</taxon>
        <taxon>Lepidoptera</taxon>
        <taxon>Glossata</taxon>
        <taxon>Ditrysia</taxon>
        <taxon>Papilionoidea</taxon>
        <taxon>Nymphalidae</taxon>
        <taxon>Heliconiinae</taxon>
        <taxon>Argynnini</taxon>
        <taxon>Brenthis</taxon>
    </lineage>
</organism>
<dbReference type="AlphaFoldDB" id="A0A8J9YKS8"/>
<feature type="domain" description="Mononegavirales mRNA-capping" evidence="2">
    <location>
        <begin position="446"/>
        <end position="532"/>
    </location>
</feature>
<feature type="domain" description="RdRp catalytic" evidence="1">
    <location>
        <begin position="11"/>
        <end position="341"/>
    </location>
</feature>
<dbReference type="GO" id="GO:0004482">
    <property type="term" value="F:mRNA 5'-cap (guanine-N7-)-methyltransferase activity"/>
    <property type="evidence" value="ECO:0007669"/>
    <property type="project" value="InterPro"/>
</dbReference>
<dbReference type="Pfam" id="PF14318">
    <property type="entry name" value="Mononeg_mRNAcap"/>
    <property type="match status" value="1"/>
</dbReference>
<dbReference type="OrthoDB" id="7445678at2759"/>
<evidence type="ECO:0000259" key="1">
    <source>
        <dbReference type="Pfam" id="PF00946"/>
    </source>
</evidence>
<dbReference type="Proteomes" id="UP000838878">
    <property type="component" value="Chromosome 8"/>
</dbReference>
<dbReference type="Pfam" id="PF00946">
    <property type="entry name" value="Mononeg_RNA_pol"/>
    <property type="match status" value="1"/>
</dbReference>
<dbReference type="InterPro" id="IPR026890">
    <property type="entry name" value="Mononeg_mRNAcap"/>
</dbReference>
<sequence>MSCPGEDHDYVNIIIDFSSWCTHFRAELLEPLFRSLDNLFGFQNVYGFTHLFPLISTLLFQDRYEPPDQDINGDPVEGPRCVVGPEAWLEGLRQKGWTLATILIILRAAHACDTTASLLGQGDNQIIVLRIPSSEYLNERGLTPDTYTQQFLTVLEQICTESGIVIKVPESWVSKRLLEYGRKYFIDGVGVQVSGAIKKASRLTSEANQAVYTLNTVLAGLFSSGASVASDDITAIPAYMITVFEAANLLWRYHPEFLTMSDEWMTTLLMMNRSIGGYPVVLYPQFALRATQDTLSLGLSVMKHLLLRPQFRDCVYQLLDITRFSHLDYTQLIKDPGSIPLNIPPQPENFTVADEEKERLKRDLLSIKPTNPKLLCKLWQLSNIGVREKVIGKFTTSRSIQSASLGTWIDEKSLLTTIQAYETRISRHYIKAKNRPFTKVLENCPCVTALTQKTRETLWGIPLEGITMPTLSDKLILKSWDNIDDTTVPSSIMLGWSGTSEKNCFYERGPRTPYIGSQTRVRTKRAALQVLEVGSMIENIKTLFEAKSWVKACESDVYVIYL</sequence>
<dbReference type="GO" id="GO:0003968">
    <property type="term" value="F:RNA-directed RNA polymerase activity"/>
    <property type="evidence" value="ECO:0007669"/>
    <property type="project" value="InterPro"/>
</dbReference>
<feature type="non-terminal residue" evidence="3">
    <location>
        <position position="562"/>
    </location>
</feature>